<feature type="compositionally biased region" description="Polar residues" evidence="1">
    <location>
        <begin position="105"/>
        <end position="117"/>
    </location>
</feature>
<protein>
    <recommendedName>
        <fullName evidence="2">C2H2-type domain-containing protein</fullName>
    </recommendedName>
</protein>
<organism evidence="3 4">
    <name type="scientific">Tegillarca granosa</name>
    <name type="common">Malaysian cockle</name>
    <name type="synonym">Anadara granosa</name>
    <dbReference type="NCBI Taxonomy" id="220873"/>
    <lineage>
        <taxon>Eukaryota</taxon>
        <taxon>Metazoa</taxon>
        <taxon>Spiralia</taxon>
        <taxon>Lophotrochozoa</taxon>
        <taxon>Mollusca</taxon>
        <taxon>Bivalvia</taxon>
        <taxon>Autobranchia</taxon>
        <taxon>Pteriomorphia</taxon>
        <taxon>Arcoida</taxon>
        <taxon>Arcoidea</taxon>
        <taxon>Arcidae</taxon>
        <taxon>Tegillarca</taxon>
    </lineage>
</organism>
<evidence type="ECO:0000313" key="4">
    <source>
        <dbReference type="Proteomes" id="UP001217089"/>
    </source>
</evidence>
<feature type="domain" description="C2H2-type" evidence="2">
    <location>
        <begin position="176"/>
        <end position="197"/>
    </location>
</feature>
<dbReference type="EMBL" id="JARBDR010000141">
    <property type="protein sequence ID" value="KAJ8320719.1"/>
    <property type="molecule type" value="Genomic_DNA"/>
</dbReference>
<keyword evidence="4" id="KW-1185">Reference proteome</keyword>
<dbReference type="PROSITE" id="PS00028">
    <property type="entry name" value="ZINC_FINGER_C2H2_1"/>
    <property type="match status" value="1"/>
</dbReference>
<comment type="caution">
    <text evidence="3">The sequence shown here is derived from an EMBL/GenBank/DDBJ whole genome shotgun (WGS) entry which is preliminary data.</text>
</comment>
<sequence length="492" mass="57336">MTKNWWLPWKRVLPSSQQQGTHLQTISNVLIVKIRFIKEKNIYKITSDQNIVEEPFPVRNVDVNLIIVDIKIAMKEAAKQQHNKNKSKNGRMKGREIHQRKKLKSSSTADNTVTNEMPYSPVAGPSHHITNAEKELAAESPTQSPVAGHLQESEASTSKKINSHKSRPHVEKVYHCRRCPFTCSDKKQLYLHRMREHFQRGGSIHTRPWNDETEAPWHREDGSVDERLRDVYTANEPIILQNHDIGPVQSTYNFPIDNTLSVDQLMQQANAIYLDQQHSFRLNMSFGVILQNRVTGEYRYFTAYTNHVTFESPLFISKRSDLRQLELRLKRMDILAELLHTRPDTTWVPVLLCNVEYYITSTYYTIGAGSLPDYIINMRSITSLVTDYKGKPYKDQLCLLRCLALHNGYKVDNLKQPTDIYYEQWLNFNKSTKRFSGVALEEFPKFEECYKVNLEAYTITEEGYAFFCLQIQRTIRKQYVCKSLPEPCIIHQ</sequence>
<gene>
    <name evidence="3" type="ORF">KUTeg_002306</name>
</gene>
<dbReference type="InterPro" id="IPR013087">
    <property type="entry name" value="Znf_C2H2_type"/>
</dbReference>
<name>A0ABQ9FTY1_TEGGR</name>
<accession>A0ABQ9FTY1</accession>
<dbReference type="Proteomes" id="UP001217089">
    <property type="component" value="Unassembled WGS sequence"/>
</dbReference>
<evidence type="ECO:0000256" key="1">
    <source>
        <dbReference type="SAM" id="MobiDB-lite"/>
    </source>
</evidence>
<evidence type="ECO:0000313" key="3">
    <source>
        <dbReference type="EMBL" id="KAJ8320719.1"/>
    </source>
</evidence>
<proteinExistence type="predicted"/>
<feature type="compositionally biased region" description="Basic residues" evidence="1">
    <location>
        <begin position="81"/>
        <end position="104"/>
    </location>
</feature>
<evidence type="ECO:0000259" key="2">
    <source>
        <dbReference type="PROSITE" id="PS00028"/>
    </source>
</evidence>
<reference evidence="3 4" key="1">
    <citation type="submission" date="2022-12" db="EMBL/GenBank/DDBJ databases">
        <title>Chromosome-level genome of Tegillarca granosa.</title>
        <authorList>
            <person name="Kim J."/>
        </authorList>
    </citation>
    <scope>NUCLEOTIDE SEQUENCE [LARGE SCALE GENOMIC DNA]</scope>
    <source>
        <strain evidence="3">Teg-2019</strain>
        <tissue evidence="3">Adductor muscle</tissue>
    </source>
</reference>
<feature type="region of interest" description="Disordered" evidence="1">
    <location>
        <begin position="78"/>
        <end position="169"/>
    </location>
</feature>